<dbReference type="HOGENOM" id="CLU_2587710_0_0_10"/>
<reference evidence="2 3" key="1">
    <citation type="journal article" date="2010" name="ISME J.">
        <title>Fine-scale evolution: genomic, phenotypic and ecological differentiation in two coexisting Salinibacter ruber strains.</title>
        <authorList>
            <person name="Pena A."/>
            <person name="Teeling H."/>
            <person name="Huerta-Cepas J."/>
            <person name="Santos F."/>
            <person name="Yarza P."/>
            <person name="Brito-Echeverria J."/>
            <person name="Lucio M."/>
            <person name="Schmitt-Kopplin P."/>
            <person name="Meseguer I."/>
            <person name="Schenowitz C."/>
            <person name="Dossat C."/>
            <person name="Barbe V."/>
            <person name="Dopazo J."/>
            <person name="Rossello-Mora R."/>
            <person name="Schuler M."/>
            <person name="Glockner F.O."/>
            <person name="Amann R."/>
            <person name="Gabaldon T."/>
            <person name="Anton J."/>
        </authorList>
    </citation>
    <scope>NUCLEOTIDE SEQUENCE [LARGE SCALE GENOMIC DNA]</scope>
    <source>
        <strain evidence="2 3">M8</strain>
    </source>
</reference>
<dbReference type="Proteomes" id="UP000000933">
    <property type="component" value="Chromosome"/>
</dbReference>
<accession>D5H5A3</accession>
<evidence type="ECO:0000313" key="2">
    <source>
        <dbReference type="EMBL" id="CBH23208.1"/>
    </source>
</evidence>
<dbReference type="KEGG" id="srm:SRM_00287"/>
<protein>
    <submittedName>
        <fullName evidence="2">Uncharacterized protein</fullName>
    </submittedName>
</protein>
<organism evidence="2 3">
    <name type="scientific">Salinibacter ruber (strain M8)</name>
    <dbReference type="NCBI Taxonomy" id="761659"/>
    <lineage>
        <taxon>Bacteria</taxon>
        <taxon>Pseudomonadati</taxon>
        <taxon>Rhodothermota</taxon>
        <taxon>Rhodothermia</taxon>
        <taxon>Rhodothermales</taxon>
        <taxon>Salinibacteraceae</taxon>
        <taxon>Salinibacter</taxon>
    </lineage>
</organism>
<dbReference type="AlphaFoldDB" id="D5H5A3"/>
<dbReference type="EMBL" id="FP565814">
    <property type="protein sequence ID" value="CBH23208.1"/>
    <property type="molecule type" value="Genomic_DNA"/>
</dbReference>
<feature type="region of interest" description="Disordered" evidence="1">
    <location>
        <begin position="22"/>
        <end position="46"/>
    </location>
</feature>
<name>D5H5A3_SALRM</name>
<sequence length="80" mass="8556">MNQIAVTEPNCRTGLEGLRISASHPGVLGAPGRSGTMPSRKGQCPPARDSDFFQGTVLFLRDSALLRGEVHIRLEAPISI</sequence>
<proteinExistence type="predicted"/>
<gene>
    <name evidence="2" type="ordered locus">SRM_00287</name>
</gene>
<evidence type="ECO:0000256" key="1">
    <source>
        <dbReference type="SAM" id="MobiDB-lite"/>
    </source>
</evidence>
<reference evidence="3" key="2">
    <citation type="submission" date="2010-04" db="EMBL/GenBank/DDBJ databases">
        <title>Genome sequence of Salinibacter ruber M8.</title>
        <authorList>
            <consortium name="Genoscope"/>
        </authorList>
    </citation>
    <scope>NUCLEOTIDE SEQUENCE [LARGE SCALE GENOMIC DNA]</scope>
    <source>
        <strain evidence="3">M8</strain>
    </source>
</reference>
<evidence type="ECO:0000313" key="3">
    <source>
        <dbReference type="Proteomes" id="UP000000933"/>
    </source>
</evidence>